<dbReference type="GO" id="GO:0016788">
    <property type="term" value="F:hydrolase activity, acting on ester bonds"/>
    <property type="evidence" value="ECO:0007669"/>
    <property type="project" value="InterPro"/>
</dbReference>
<dbReference type="PANTHER" id="PTHR37981">
    <property type="entry name" value="LIPASE 2"/>
    <property type="match status" value="1"/>
</dbReference>
<evidence type="ECO:0000313" key="1">
    <source>
        <dbReference type="EMBL" id="KAK3901302.1"/>
    </source>
</evidence>
<dbReference type="InterPro" id="IPR037460">
    <property type="entry name" value="SEST-like"/>
</dbReference>
<reference evidence="1" key="2">
    <citation type="submission" date="2023-05" db="EMBL/GenBank/DDBJ databases">
        <authorList>
            <consortium name="Lawrence Berkeley National Laboratory"/>
            <person name="Steindorff A."/>
            <person name="Hensen N."/>
            <person name="Bonometti L."/>
            <person name="Westerberg I."/>
            <person name="Brannstrom I.O."/>
            <person name="Guillou S."/>
            <person name="Cros-Aarteil S."/>
            <person name="Calhoun S."/>
            <person name="Haridas S."/>
            <person name="Kuo A."/>
            <person name="Mondo S."/>
            <person name="Pangilinan J."/>
            <person name="Riley R."/>
            <person name="Labutti K."/>
            <person name="Andreopoulos B."/>
            <person name="Lipzen A."/>
            <person name="Chen C."/>
            <person name="Yanf M."/>
            <person name="Daum C."/>
            <person name="Ng V."/>
            <person name="Clum A."/>
            <person name="Ohm R."/>
            <person name="Martin F."/>
            <person name="Silar P."/>
            <person name="Natvig D."/>
            <person name="Lalanne C."/>
            <person name="Gautier V."/>
            <person name="Ament-Velasquez S.L."/>
            <person name="Kruys A."/>
            <person name="Hutchinson M.I."/>
            <person name="Powell A.J."/>
            <person name="Barry K."/>
            <person name="Miller A.N."/>
            <person name="Grigoriev I.V."/>
            <person name="Debuchy R."/>
            <person name="Gladieux P."/>
            <person name="Thoren M.H."/>
            <person name="Johannesson H."/>
        </authorList>
    </citation>
    <scope>NUCLEOTIDE SEQUENCE</scope>
    <source>
        <strain evidence="1">CBS 103.79</strain>
    </source>
</reference>
<gene>
    <name evidence="1" type="ORF">C8A05DRAFT_35022</name>
</gene>
<sequence length="113" mass="12715">MMQQFVGSSIENFHQTWQIYNQINQLQGNLDFVTLTAGCNDLCLVDIIKDCIVLTFYGDATCDAILPKAGQNLQDILRANIKEMLLALNSKMATDGIVVCNNYARFFNTDNEK</sequence>
<protein>
    <submittedName>
        <fullName evidence="1">Uncharacterized protein</fullName>
    </submittedName>
</protein>
<proteinExistence type="predicted"/>
<dbReference type="Gene3D" id="3.40.50.1110">
    <property type="entry name" value="SGNH hydrolase"/>
    <property type="match status" value="1"/>
</dbReference>
<dbReference type="EMBL" id="MU855591">
    <property type="protein sequence ID" value="KAK3901302.1"/>
    <property type="molecule type" value="Genomic_DNA"/>
</dbReference>
<reference evidence="1" key="1">
    <citation type="journal article" date="2023" name="Mol. Phylogenet. Evol.">
        <title>Genome-scale phylogeny and comparative genomics of the fungal order Sordariales.</title>
        <authorList>
            <person name="Hensen N."/>
            <person name="Bonometti L."/>
            <person name="Westerberg I."/>
            <person name="Brannstrom I.O."/>
            <person name="Guillou S."/>
            <person name="Cros-Aarteil S."/>
            <person name="Calhoun S."/>
            <person name="Haridas S."/>
            <person name="Kuo A."/>
            <person name="Mondo S."/>
            <person name="Pangilinan J."/>
            <person name="Riley R."/>
            <person name="LaButti K."/>
            <person name="Andreopoulos B."/>
            <person name="Lipzen A."/>
            <person name="Chen C."/>
            <person name="Yan M."/>
            <person name="Daum C."/>
            <person name="Ng V."/>
            <person name="Clum A."/>
            <person name="Steindorff A."/>
            <person name="Ohm R.A."/>
            <person name="Martin F."/>
            <person name="Silar P."/>
            <person name="Natvig D.O."/>
            <person name="Lalanne C."/>
            <person name="Gautier V."/>
            <person name="Ament-Velasquez S.L."/>
            <person name="Kruys A."/>
            <person name="Hutchinson M.I."/>
            <person name="Powell A.J."/>
            <person name="Barry K."/>
            <person name="Miller A.N."/>
            <person name="Grigoriev I.V."/>
            <person name="Debuchy R."/>
            <person name="Gladieux P."/>
            <person name="Hiltunen Thoren M."/>
            <person name="Johannesson H."/>
        </authorList>
    </citation>
    <scope>NUCLEOTIDE SEQUENCE</scope>
    <source>
        <strain evidence="1">CBS 103.79</strain>
    </source>
</reference>
<name>A0AAN6MJN5_9PEZI</name>
<dbReference type="SUPFAM" id="SSF52266">
    <property type="entry name" value="SGNH hydrolase"/>
    <property type="match status" value="1"/>
</dbReference>
<accession>A0AAN6MJN5</accession>
<dbReference type="GO" id="GO:0006629">
    <property type="term" value="P:lipid metabolic process"/>
    <property type="evidence" value="ECO:0007669"/>
    <property type="project" value="TreeGrafter"/>
</dbReference>
<keyword evidence="2" id="KW-1185">Reference proteome</keyword>
<dbReference type="PANTHER" id="PTHR37981:SF1">
    <property type="entry name" value="SGNH HYDROLASE-TYPE ESTERASE DOMAIN-CONTAINING PROTEIN"/>
    <property type="match status" value="1"/>
</dbReference>
<comment type="caution">
    <text evidence="1">The sequence shown here is derived from an EMBL/GenBank/DDBJ whole genome shotgun (WGS) entry which is preliminary data.</text>
</comment>
<dbReference type="InterPro" id="IPR036514">
    <property type="entry name" value="SGNH_hydro_sf"/>
</dbReference>
<evidence type="ECO:0000313" key="2">
    <source>
        <dbReference type="Proteomes" id="UP001303889"/>
    </source>
</evidence>
<dbReference type="Proteomes" id="UP001303889">
    <property type="component" value="Unassembled WGS sequence"/>
</dbReference>
<organism evidence="1 2">
    <name type="scientific">Staphylotrichum tortipilum</name>
    <dbReference type="NCBI Taxonomy" id="2831512"/>
    <lineage>
        <taxon>Eukaryota</taxon>
        <taxon>Fungi</taxon>
        <taxon>Dikarya</taxon>
        <taxon>Ascomycota</taxon>
        <taxon>Pezizomycotina</taxon>
        <taxon>Sordariomycetes</taxon>
        <taxon>Sordariomycetidae</taxon>
        <taxon>Sordariales</taxon>
        <taxon>Chaetomiaceae</taxon>
        <taxon>Staphylotrichum</taxon>
    </lineage>
</organism>
<dbReference type="AlphaFoldDB" id="A0AAN6MJN5"/>